<keyword evidence="7" id="KW-0547">Nucleotide-binding</keyword>
<keyword evidence="8" id="KW-1185">Reference proteome</keyword>
<protein>
    <submittedName>
        <fullName evidence="7">DEAD/DEAH box helicase</fullName>
    </submittedName>
</protein>
<feature type="domain" description="Helicase C-terminal" evidence="6">
    <location>
        <begin position="941"/>
        <end position="1089"/>
    </location>
</feature>
<dbReference type="InterPro" id="IPR007527">
    <property type="entry name" value="Znf_SWIM"/>
</dbReference>
<dbReference type="Gene3D" id="3.40.50.300">
    <property type="entry name" value="P-loop containing nucleotide triphosphate hydrolases"/>
    <property type="match status" value="1"/>
</dbReference>
<evidence type="ECO:0000259" key="4">
    <source>
        <dbReference type="PROSITE" id="PS50966"/>
    </source>
</evidence>
<evidence type="ECO:0000259" key="6">
    <source>
        <dbReference type="PROSITE" id="PS51194"/>
    </source>
</evidence>
<evidence type="ECO:0000256" key="3">
    <source>
        <dbReference type="SAM" id="MobiDB-lite"/>
    </source>
</evidence>
<dbReference type="SMART" id="SM00490">
    <property type="entry name" value="HELICc"/>
    <property type="match status" value="1"/>
</dbReference>
<dbReference type="InterPro" id="IPR038718">
    <property type="entry name" value="SNF2-like_sf"/>
</dbReference>
<evidence type="ECO:0000259" key="5">
    <source>
        <dbReference type="PROSITE" id="PS51192"/>
    </source>
</evidence>
<dbReference type="InterPro" id="IPR000330">
    <property type="entry name" value="SNF2_N"/>
</dbReference>
<feature type="domain" description="SWIM-type" evidence="4">
    <location>
        <begin position="63"/>
        <end position="105"/>
    </location>
</feature>
<keyword evidence="7" id="KW-0347">Helicase</keyword>
<dbReference type="PROSITE" id="PS51194">
    <property type="entry name" value="HELICASE_CTER"/>
    <property type="match status" value="1"/>
</dbReference>
<feature type="compositionally biased region" description="Basic and acidic residues" evidence="3">
    <location>
        <begin position="105"/>
        <end position="117"/>
    </location>
</feature>
<feature type="domain" description="Helicase ATP-binding" evidence="5">
    <location>
        <begin position="653"/>
        <end position="816"/>
    </location>
</feature>
<dbReference type="InterPro" id="IPR049730">
    <property type="entry name" value="SNF2/RAD54-like_C"/>
</dbReference>
<dbReference type="InterPro" id="IPR014001">
    <property type="entry name" value="Helicase_ATP-bd"/>
</dbReference>
<comment type="caution">
    <text evidence="7">The sequence shown here is derived from an EMBL/GenBank/DDBJ whole genome shotgun (WGS) entry which is preliminary data.</text>
</comment>
<keyword evidence="2" id="KW-0862">Zinc</keyword>
<dbReference type="PANTHER" id="PTHR10799">
    <property type="entry name" value="SNF2/RAD54 HELICASE FAMILY"/>
    <property type="match status" value="1"/>
</dbReference>
<dbReference type="Gene3D" id="3.40.50.10810">
    <property type="entry name" value="Tandem AAA-ATPase domain"/>
    <property type="match status" value="1"/>
</dbReference>
<dbReference type="PROSITE" id="PS50966">
    <property type="entry name" value="ZF_SWIM"/>
    <property type="match status" value="1"/>
</dbReference>
<name>A0A941HZD7_9MICO</name>
<keyword evidence="2" id="KW-0479">Metal-binding</keyword>
<dbReference type="AlphaFoldDB" id="A0A941HZD7"/>
<evidence type="ECO:0000313" key="7">
    <source>
        <dbReference type="EMBL" id="MBR7743978.1"/>
    </source>
</evidence>
<dbReference type="GO" id="GO:0005524">
    <property type="term" value="F:ATP binding"/>
    <property type="evidence" value="ECO:0007669"/>
    <property type="project" value="InterPro"/>
</dbReference>
<reference evidence="7" key="1">
    <citation type="submission" date="2021-04" db="EMBL/GenBank/DDBJ databases">
        <title>Phycicoccus avicenniae sp. nov., a novel endophytic actinomycetes isolated from branch of Avicennia mariana.</title>
        <authorList>
            <person name="Tuo L."/>
        </authorList>
    </citation>
    <scope>NUCLEOTIDE SEQUENCE</scope>
    <source>
        <strain evidence="7">BSK3Z-2</strain>
    </source>
</reference>
<keyword evidence="2" id="KW-0863">Zinc-finger</keyword>
<feature type="region of interest" description="Disordered" evidence="3">
    <location>
        <begin position="105"/>
        <end position="124"/>
    </location>
</feature>
<dbReference type="PROSITE" id="PS51192">
    <property type="entry name" value="HELICASE_ATP_BIND_1"/>
    <property type="match status" value="1"/>
</dbReference>
<dbReference type="InterPro" id="IPR027417">
    <property type="entry name" value="P-loop_NTPase"/>
</dbReference>
<dbReference type="SUPFAM" id="SSF52540">
    <property type="entry name" value="P-loop containing nucleoside triphosphate hydrolases"/>
    <property type="match status" value="2"/>
</dbReference>
<dbReference type="GO" id="GO:0008270">
    <property type="term" value="F:zinc ion binding"/>
    <property type="evidence" value="ECO:0007669"/>
    <property type="project" value="UniProtKB-KW"/>
</dbReference>
<accession>A0A941HZD7</accession>
<dbReference type="InterPro" id="IPR001650">
    <property type="entry name" value="Helicase_C-like"/>
</dbReference>
<dbReference type="Pfam" id="PF00176">
    <property type="entry name" value="SNF2-rel_dom"/>
    <property type="match status" value="1"/>
</dbReference>
<keyword evidence="1" id="KW-0378">Hydrolase</keyword>
<dbReference type="EMBL" id="JAGSNF010000017">
    <property type="protein sequence ID" value="MBR7743978.1"/>
    <property type="molecule type" value="Genomic_DNA"/>
</dbReference>
<evidence type="ECO:0000256" key="1">
    <source>
        <dbReference type="ARBA" id="ARBA00022801"/>
    </source>
</evidence>
<dbReference type="RefSeq" id="WP_211603277.1">
    <property type="nucleotide sequence ID" value="NZ_JAGSNF010000017.1"/>
</dbReference>
<sequence length="1103" mass="120618">MPRVVAAHRLAALTNRELGDLCGTITVARGLAYAREGRVVDLELSDDGLEATGWVGGSTGQTYTTRVTLSDVAGTARGARRWHSRCTCPVAGDCKHAVAVAVRTREDDPLTGDRPDDSDAPAPTWEQALGGLLEDETPPDITPVGLLLEATGPGSRPRVTTDTGRGGLRLRPVVPGVRGQWIRTGVSWETFAGGYYGFGHVTFSDDHRDALTAIADAHRRSARGFGYGRMPDAVPLDTLGPGWVGLLRAADRAGVRLLADLSGEGVVAFAPDPAELVVEIEAIDDGAELRPRLDLPVAPGTDTHLVGSPATGFWLRDDDTLVLGPLAEPLDASRQRLLDLGTVEVPEADWARFCVTHLPGLRRKAHVRSLSPELELPEVVPPRLELTVTAEPGHRTHLAWGYRYGGPTGVTVPLDSDDPDPMRDRAAERRLVDALREVEEVAGFAPLWQTVAQQPRLVPEIRLHGFTTVAFSEVLPVLEESDAVQVTVVGEVADYSEAEEAPLIQVSATDRPGGRGSTGSTDWFDLGISVTVSDEDVPLAPLIEAIAKGQEHLILDSGTWFSLDRPELEQLRRLVEEARSLQDKPSDPLRISAVHVGLWEELAALGVVEEQSERWQASVGRLVDGIGLDPAEVPVGLDATLRPYQVEGFRWLSLLWDTGLGGVLADDMGLGKTVQTLAMVQRAHERGQLTDPVLVVAPTSVLSTWAGEAERFVPGLRTAVVDRTRGKDRRSLEAAVGDAHVVITSYTVARIDEASWRSRPWGAVILDEAQFVKNHQAKTYQAVRRLSARAKFAITGTPLENSLMDLWSLLSIVAPGLHPKPGAFKEQWANPIERDGDQDRLDTLRRRVRPLMLRRTKEAVARELPPKQEQILTVDLHPRHRAVYDRHLQRERQRLLGLIDDLDGNRMAVLRALTALRQMALDPALVDDEYAGLATSAKVDTLVEYVGELAEEGHRALVFSQFTGFLSIVRERLAAEGIAYEYLDGRTRDRADRIAAFREGDAPVFLISLKAGGFGLTLTEADYVFVLDPWWNPAAEAQAIDRAHRIGQTRPVNVYRLVARDTVEEKVVALQERKRDLFQKVVDEGAAMSKALTADDLRSLLDG</sequence>
<dbReference type="SMART" id="SM00487">
    <property type="entry name" value="DEXDc"/>
    <property type="match status" value="1"/>
</dbReference>
<dbReference type="CDD" id="cd18793">
    <property type="entry name" value="SF2_C_SNF"/>
    <property type="match status" value="1"/>
</dbReference>
<dbReference type="CDD" id="cd18012">
    <property type="entry name" value="DEXQc_arch_SWI2_SNF2"/>
    <property type="match status" value="1"/>
</dbReference>
<proteinExistence type="predicted"/>
<organism evidence="7 8">
    <name type="scientific">Phycicoccus avicenniae</name>
    <dbReference type="NCBI Taxonomy" id="2828860"/>
    <lineage>
        <taxon>Bacteria</taxon>
        <taxon>Bacillati</taxon>
        <taxon>Actinomycetota</taxon>
        <taxon>Actinomycetes</taxon>
        <taxon>Micrococcales</taxon>
        <taxon>Intrasporangiaceae</taxon>
        <taxon>Phycicoccus</taxon>
    </lineage>
</organism>
<evidence type="ECO:0000313" key="8">
    <source>
        <dbReference type="Proteomes" id="UP000677016"/>
    </source>
</evidence>
<gene>
    <name evidence="7" type="ORF">KC207_11825</name>
</gene>
<keyword evidence="7" id="KW-0067">ATP-binding</keyword>
<dbReference type="GO" id="GO:0004386">
    <property type="term" value="F:helicase activity"/>
    <property type="evidence" value="ECO:0007669"/>
    <property type="project" value="UniProtKB-KW"/>
</dbReference>
<dbReference type="Pfam" id="PF00271">
    <property type="entry name" value="Helicase_C"/>
    <property type="match status" value="1"/>
</dbReference>
<dbReference type="Proteomes" id="UP000677016">
    <property type="component" value="Unassembled WGS sequence"/>
</dbReference>
<dbReference type="GO" id="GO:0016787">
    <property type="term" value="F:hydrolase activity"/>
    <property type="evidence" value="ECO:0007669"/>
    <property type="project" value="UniProtKB-KW"/>
</dbReference>
<evidence type="ECO:0000256" key="2">
    <source>
        <dbReference type="PROSITE-ProRule" id="PRU00325"/>
    </source>
</evidence>